<keyword evidence="2 8" id="KW-0235">DNA replication</keyword>
<name>A0ABX8R6H4_9ACTN</name>
<dbReference type="Gene3D" id="3.40.1440.60">
    <property type="entry name" value="PriA, 3(prime) DNA-binding domain"/>
    <property type="match status" value="1"/>
</dbReference>
<keyword evidence="5 8" id="KW-0862">Zinc</keyword>
<comment type="cofactor">
    <cofactor evidence="8">
        <name>Zn(2+)</name>
        <dbReference type="ChEBI" id="CHEBI:29105"/>
    </cofactor>
    <text evidence="8">Binds 2 zinc ions per subunit.</text>
</comment>
<comment type="subunit">
    <text evidence="8">Component of the replication restart primosome.</text>
</comment>
<keyword evidence="7 8" id="KW-0238">DNA-binding</keyword>
<evidence type="ECO:0000313" key="12">
    <source>
        <dbReference type="Proteomes" id="UP001049518"/>
    </source>
</evidence>
<feature type="binding site" evidence="8">
    <location>
        <position position="434"/>
    </location>
    <ligand>
        <name>Zn(2+)</name>
        <dbReference type="ChEBI" id="CHEBI:29105"/>
        <label>1</label>
    </ligand>
</feature>
<keyword evidence="4 8" id="KW-0547">Nucleotide-binding</keyword>
<keyword evidence="1 8" id="KW-0639">Primosome</keyword>
<feature type="binding site" evidence="8">
    <location>
        <position position="446"/>
    </location>
    <ligand>
        <name>Zn(2+)</name>
        <dbReference type="ChEBI" id="CHEBI:29105"/>
        <label>2</label>
    </ligand>
</feature>
<dbReference type="PANTHER" id="PTHR30580">
    <property type="entry name" value="PRIMOSOMAL PROTEIN N"/>
    <property type="match status" value="1"/>
</dbReference>
<feature type="region of interest" description="Disordered" evidence="9">
    <location>
        <begin position="166"/>
        <end position="191"/>
    </location>
</feature>
<dbReference type="InterPro" id="IPR005259">
    <property type="entry name" value="PriA"/>
</dbReference>
<proteinExistence type="inferred from homology"/>
<reference evidence="11" key="1">
    <citation type="submission" date="2020-07" db="EMBL/GenBank/DDBJ databases">
        <authorList>
            <person name="Tarantini F.S."/>
            <person name="Hong K.W."/>
            <person name="Chan K.G."/>
        </authorList>
    </citation>
    <scope>NUCLEOTIDE SEQUENCE</scope>
    <source>
        <strain evidence="11">32-07</strain>
    </source>
</reference>
<feature type="domain" description="Primosomal protein N' 3' DNA-binding" evidence="10">
    <location>
        <begin position="60"/>
        <end position="158"/>
    </location>
</feature>
<feature type="binding site" evidence="8">
    <location>
        <position position="473"/>
    </location>
    <ligand>
        <name>Zn(2+)</name>
        <dbReference type="ChEBI" id="CHEBI:29105"/>
        <label>1</label>
    </ligand>
</feature>
<keyword evidence="6 8" id="KW-0067">ATP-binding</keyword>
<feature type="region of interest" description="Disordered" evidence="9">
    <location>
        <begin position="1"/>
        <end position="52"/>
    </location>
</feature>
<evidence type="ECO:0000256" key="4">
    <source>
        <dbReference type="ARBA" id="ARBA00022741"/>
    </source>
</evidence>
<feature type="binding site" evidence="8">
    <location>
        <position position="443"/>
    </location>
    <ligand>
        <name>Zn(2+)</name>
        <dbReference type="ChEBI" id="CHEBI:29105"/>
        <label>2</label>
    </ligand>
</feature>
<comment type="function">
    <text evidence="8">Initiates the restart of stalled replication forks, which reloads the replicative helicase on sites other than the origin of replication. Recognizes and binds to abandoned replication forks and remodels them to uncover a helicase loading site. Promotes assembly of the primosome at these replication forks.</text>
</comment>
<evidence type="ECO:0000313" key="11">
    <source>
        <dbReference type="EMBL" id="QXJ25332.1"/>
    </source>
</evidence>
<feature type="binding site" evidence="8">
    <location>
        <position position="437"/>
    </location>
    <ligand>
        <name>Zn(2+)</name>
        <dbReference type="ChEBI" id="CHEBI:29105"/>
        <label>1</label>
    </ligand>
</feature>
<dbReference type="RefSeq" id="WP_231331320.1">
    <property type="nucleotide sequence ID" value="NZ_CP059572.1"/>
</dbReference>
<keyword evidence="3 8" id="KW-0479">Metal-binding</keyword>
<dbReference type="Pfam" id="PF17764">
    <property type="entry name" value="PriA_3primeBD"/>
    <property type="match status" value="1"/>
</dbReference>
<dbReference type="HAMAP" id="MF_00983">
    <property type="entry name" value="PriA"/>
    <property type="match status" value="1"/>
</dbReference>
<feature type="binding site" evidence="8">
    <location>
        <position position="476"/>
    </location>
    <ligand>
        <name>Zn(2+)</name>
        <dbReference type="ChEBI" id="CHEBI:29105"/>
        <label>1</label>
    </ligand>
</feature>
<protein>
    <recommendedName>
        <fullName evidence="8">Probable replication restart protein PriA</fullName>
    </recommendedName>
    <alternativeName>
        <fullName evidence="8">Putative ATP-dependent DNA helicase PriA</fullName>
    </alternativeName>
</protein>
<evidence type="ECO:0000256" key="2">
    <source>
        <dbReference type="ARBA" id="ARBA00022705"/>
    </source>
</evidence>
<dbReference type="Gene3D" id="3.40.50.300">
    <property type="entry name" value="P-loop containing nucleotide triphosphate hydrolases"/>
    <property type="match status" value="1"/>
</dbReference>
<evidence type="ECO:0000256" key="8">
    <source>
        <dbReference type="HAMAP-Rule" id="MF_00983"/>
    </source>
</evidence>
<feature type="binding site" evidence="8">
    <location>
        <position position="464"/>
    </location>
    <ligand>
        <name>Zn(2+)</name>
        <dbReference type="ChEBI" id="CHEBI:29105"/>
        <label>2</label>
    </ligand>
</feature>
<comment type="similarity">
    <text evidence="8">Belongs to the helicase family. PriA subfamily.</text>
</comment>
<dbReference type="Proteomes" id="UP001049518">
    <property type="component" value="Chromosome"/>
</dbReference>
<evidence type="ECO:0000256" key="3">
    <source>
        <dbReference type="ARBA" id="ARBA00022723"/>
    </source>
</evidence>
<evidence type="ECO:0000256" key="1">
    <source>
        <dbReference type="ARBA" id="ARBA00022515"/>
    </source>
</evidence>
<organism evidence="11 12">
    <name type="scientific">Actinomadura graeca</name>
    <dbReference type="NCBI Taxonomy" id="2750812"/>
    <lineage>
        <taxon>Bacteria</taxon>
        <taxon>Bacillati</taxon>
        <taxon>Actinomycetota</taxon>
        <taxon>Actinomycetes</taxon>
        <taxon>Streptosporangiales</taxon>
        <taxon>Thermomonosporaceae</taxon>
        <taxon>Actinomadura</taxon>
    </lineage>
</organism>
<accession>A0ABX8R6H4</accession>
<evidence type="ECO:0000256" key="9">
    <source>
        <dbReference type="SAM" id="MobiDB-lite"/>
    </source>
</evidence>
<dbReference type="InterPro" id="IPR027417">
    <property type="entry name" value="P-loop_NTPase"/>
</dbReference>
<keyword evidence="12" id="KW-1185">Reference proteome</keyword>
<dbReference type="NCBIfam" id="NF011452">
    <property type="entry name" value="PRK14873.1-2"/>
    <property type="match status" value="1"/>
</dbReference>
<dbReference type="InterPro" id="IPR042115">
    <property type="entry name" value="PriA_3primeBD_sf"/>
</dbReference>
<evidence type="ECO:0000256" key="5">
    <source>
        <dbReference type="ARBA" id="ARBA00022833"/>
    </source>
</evidence>
<dbReference type="EMBL" id="CP059572">
    <property type="protein sequence ID" value="QXJ25332.1"/>
    <property type="molecule type" value="Genomic_DNA"/>
</dbReference>
<evidence type="ECO:0000256" key="6">
    <source>
        <dbReference type="ARBA" id="ARBA00022840"/>
    </source>
</evidence>
<gene>
    <name evidence="8" type="primary">priA</name>
    <name evidence="11" type="ORF">AGRA3207_006814</name>
</gene>
<evidence type="ECO:0000259" key="10">
    <source>
        <dbReference type="Pfam" id="PF17764"/>
    </source>
</evidence>
<evidence type="ECO:0000256" key="7">
    <source>
        <dbReference type="ARBA" id="ARBA00023125"/>
    </source>
</evidence>
<feature type="compositionally biased region" description="Low complexity" evidence="9">
    <location>
        <begin position="167"/>
        <end position="179"/>
    </location>
</feature>
<feature type="binding site" evidence="8">
    <location>
        <position position="461"/>
    </location>
    <ligand>
        <name>Zn(2+)</name>
        <dbReference type="ChEBI" id="CHEBI:29105"/>
        <label>2</label>
    </ligand>
</feature>
<comment type="caution">
    <text evidence="8">As this protein does not have any detectable helicase domains, it probably does not have helicase activity.</text>
</comment>
<sequence>MTKDGGGTERATGLIPGLDDLPRAPVAKPADGRAAGGKKAGGKARKGARSPAEDLPVARIAVDMSLPHLDRPFDYLVPSELAAKAVPGCRVRVRFAGQLVDGFLLERAAESDHEGRLSYLERVTSPEPVLTPEVAALAREVADRYAGTFADVVRLAVPPRHARVEAEPVPEAGVDAEAPPEAPVRREPGGWGEYPAGESFLTALETGRAPRAVWTALPGPGWAADIARAVAVVLDSGRGALVVMADGRDVARVDAALEGELGEGRHVALTAELGPAERYRRWLAVLRGSARAVVGTRAAMFAPVAGLGLVVLWDDGDDVHSEPHAPYPHPREVLALRAHRAGAAVLFGGFTRTTDAMRLVESGWAHSLAAARARVREAAPRVRYVGEDGQLARDAAARTARLPNVAFEVARSALEEGPVLVQVPRRGYVPGIACGRCRTPARCVACQGPLSLPSSHGAPYCRWCGRIAGDWHCPECGFFQVRALVVGAKRTAEELGRAFPGVQVRTSGREAVLGGVGAERALVVSTPGAEPPAEGGYTAALLLDGWVLLGRPDLRAGEETLRRWMNAASLVRARCPVVVAAEGSLPAVQALVRWDPVTYAERELAERREVGFPPAALMASLTASPAAIRELLADTRLPDGAEVLGPVPAPQAGAADGPGRNGLDKERALIRVPRAAGFALARALKEAQGVRSARKVAETVRVQIDPLELI</sequence>
<dbReference type="InterPro" id="IPR041222">
    <property type="entry name" value="PriA_3primeBD"/>
</dbReference>
<dbReference type="PANTHER" id="PTHR30580:SF0">
    <property type="entry name" value="PRIMOSOMAL PROTEIN N"/>
    <property type="match status" value="1"/>
</dbReference>